<dbReference type="eggNOG" id="COG3710">
    <property type="taxonomic scope" value="Bacteria"/>
</dbReference>
<dbReference type="RefSeq" id="WP_020911333.1">
    <property type="nucleotide sequence ID" value="NC_011566.1"/>
</dbReference>
<dbReference type="AlphaFoldDB" id="B8CKB6"/>
<dbReference type="SMART" id="SM00862">
    <property type="entry name" value="Trans_reg_C"/>
    <property type="match status" value="1"/>
</dbReference>
<dbReference type="GO" id="GO:0006355">
    <property type="term" value="P:regulation of DNA-templated transcription"/>
    <property type="evidence" value="ECO:0007669"/>
    <property type="project" value="InterPro"/>
</dbReference>
<sequence length="524" mass="58596">MQQVFFGDGFKICCRQRAIYFDDRIVEVRPKTLTLMLSLIESTDEICTKSSLLSTVWDDIECDEQVLFQTISEIRRLFSPIKVIQTFPRKGYAWIAPLTTANDHEQVMGEHCLEKVSSVGYNVKAATQTGSIEPEKSKIALAELFKKTTAKLVFALLIIIAVGLTLVMSLNKTSVIDLTAGTIVILPVSNHVIGQDHQWVPLGAMDQLIGKLNNRGKVMSTEYVLPLVRKLSRNSSYQGSEIDKVFAQTGANLVVETELHGTVRDYQLSYRLHFVDSSVAGVLFSNSVDNSLLQLARVINQYIGSGAASLREQFETELKNELIYQAVNSRKAGESEKARKMLVSTLAIEPNNSSVRLLLAQWYIQDSRLLLGRELLLNAIEGKVIRSDNNFKANNSPAIGRFYYWLAMSYAGNDKAASKQALTDSIAHSVEHHDLLYLGYAHQLEGELYIEGRQFIDAEASLLQALSFHQMIYCPMGISNVKLALAAFYLQQGRATESDFYLEAAKKSIEQHALPIIIWQSLIN</sequence>
<evidence type="ECO:0000259" key="4">
    <source>
        <dbReference type="PROSITE" id="PS51755"/>
    </source>
</evidence>
<dbReference type="Pfam" id="PF00486">
    <property type="entry name" value="Trans_reg_C"/>
    <property type="match status" value="1"/>
</dbReference>
<protein>
    <recommendedName>
        <fullName evidence="4">OmpR/PhoB-type domain-containing protein</fullName>
    </recommendedName>
</protein>
<dbReference type="GO" id="GO:0000160">
    <property type="term" value="P:phosphorelay signal transduction system"/>
    <property type="evidence" value="ECO:0007669"/>
    <property type="project" value="InterPro"/>
</dbReference>
<name>B8CKB6_SHEPW</name>
<keyword evidence="3" id="KW-1133">Transmembrane helix</keyword>
<evidence type="ECO:0000256" key="2">
    <source>
        <dbReference type="PROSITE-ProRule" id="PRU01091"/>
    </source>
</evidence>
<dbReference type="PROSITE" id="PS51755">
    <property type="entry name" value="OMPR_PHOB"/>
    <property type="match status" value="1"/>
</dbReference>
<dbReference type="InterPro" id="IPR036388">
    <property type="entry name" value="WH-like_DNA-bd_sf"/>
</dbReference>
<evidence type="ECO:0000256" key="3">
    <source>
        <dbReference type="SAM" id="Phobius"/>
    </source>
</evidence>
<keyword evidence="3" id="KW-0812">Transmembrane</keyword>
<feature type="DNA-binding region" description="OmpR/PhoB-type" evidence="2">
    <location>
        <begin position="1"/>
        <end position="96"/>
    </location>
</feature>
<dbReference type="EMBL" id="CP000472">
    <property type="protein sequence ID" value="ACJ27955.1"/>
    <property type="molecule type" value="Genomic_DNA"/>
</dbReference>
<feature type="domain" description="OmpR/PhoB-type" evidence="4">
    <location>
        <begin position="1"/>
        <end position="96"/>
    </location>
</feature>
<dbReference type="Gene3D" id="1.25.40.10">
    <property type="entry name" value="Tetratricopeptide repeat domain"/>
    <property type="match status" value="1"/>
</dbReference>
<dbReference type="SUPFAM" id="SSF46894">
    <property type="entry name" value="C-terminal effector domain of the bipartite response regulators"/>
    <property type="match status" value="1"/>
</dbReference>
<dbReference type="Proteomes" id="UP000000753">
    <property type="component" value="Chromosome"/>
</dbReference>
<evidence type="ECO:0000313" key="6">
    <source>
        <dbReference type="Proteomes" id="UP000000753"/>
    </source>
</evidence>
<dbReference type="KEGG" id="swp:swp_1159"/>
<dbReference type="Gene3D" id="1.10.10.10">
    <property type="entry name" value="Winged helix-like DNA-binding domain superfamily/Winged helix DNA-binding domain"/>
    <property type="match status" value="1"/>
</dbReference>
<dbReference type="InterPro" id="IPR001867">
    <property type="entry name" value="OmpR/PhoB-type_DNA-bd"/>
</dbReference>
<dbReference type="InterPro" id="IPR011990">
    <property type="entry name" value="TPR-like_helical_dom_sf"/>
</dbReference>
<reference evidence="5 6" key="1">
    <citation type="journal article" date="2008" name="PLoS ONE">
        <title>Environmental adaptation: genomic analysis of the piezotolerant and psychrotolerant deep-sea iron reducing bacterium Shewanella piezotolerans WP3.</title>
        <authorList>
            <person name="Wang F."/>
            <person name="Wang J."/>
            <person name="Jian H."/>
            <person name="Zhang B."/>
            <person name="Li S."/>
            <person name="Wang F."/>
            <person name="Zeng X."/>
            <person name="Gao L."/>
            <person name="Bartlett D.H."/>
            <person name="Yu J."/>
            <person name="Hu S."/>
            <person name="Xiao X."/>
        </authorList>
    </citation>
    <scope>NUCLEOTIDE SEQUENCE [LARGE SCALE GENOMIC DNA]</scope>
    <source>
        <strain evidence="6">WP3 / JCM 13877</strain>
    </source>
</reference>
<dbReference type="OrthoDB" id="5696122at2"/>
<organism evidence="5 6">
    <name type="scientific">Shewanella piezotolerans (strain WP3 / JCM 13877)</name>
    <dbReference type="NCBI Taxonomy" id="225849"/>
    <lineage>
        <taxon>Bacteria</taxon>
        <taxon>Pseudomonadati</taxon>
        <taxon>Pseudomonadota</taxon>
        <taxon>Gammaproteobacteria</taxon>
        <taxon>Alteromonadales</taxon>
        <taxon>Shewanellaceae</taxon>
        <taxon>Shewanella</taxon>
    </lineage>
</organism>
<dbReference type="STRING" id="225849.swp_1159"/>
<feature type="transmembrane region" description="Helical" evidence="3">
    <location>
        <begin position="152"/>
        <end position="170"/>
    </location>
</feature>
<evidence type="ECO:0000256" key="1">
    <source>
        <dbReference type="ARBA" id="ARBA00023125"/>
    </source>
</evidence>
<dbReference type="GO" id="GO:0003677">
    <property type="term" value="F:DNA binding"/>
    <property type="evidence" value="ECO:0007669"/>
    <property type="project" value="UniProtKB-UniRule"/>
</dbReference>
<gene>
    <name evidence="5" type="ordered locus">swp_1159</name>
</gene>
<dbReference type="InterPro" id="IPR016032">
    <property type="entry name" value="Sig_transdc_resp-reg_C-effctor"/>
</dbReference>
<dbReference type="HOGENOM" id="CLU_543904_0_0_6"/>
<accession>B8CKB6</accession>
<proteinExistence type="predicted"/>
<keyword evidence="6" id="KW-1185">Reference proteome</keyword>
<evidence type="ECO:0000313" key="5">
    <source>
        <dbReference type="EMBL" id="ACJ27955.1"/>
    </source>
</evidence>
<keyword evidence="1 2" id="KW-0238">DNA-binding</keyword>
<keyword evidence="3" id="KW-0472">Membrane</keyword>